<dbReference type="Pfam" id="PF01762">
    <property type="entry name" value="Galactosyl_T"/>
    <property type="match status" value="1"/>
</dbReference>
<evidence type="ECO:0000256" key="1">
    <source>
        <dbReference type="ARBA" id="ARBA00004323"/>
    </source>
</evidence>
<accession>A0A0C2C0V0</accession>
<proteinExistence type="inferred from homology"/>
<comment type="similarity">
    <text evidence="2">Belongs to the glycosyltransferase 31 family.</text>
</comment>
<evidence type="ECO:0000256" key="8">
    <source>
        <dbReference type="ARBA" id="ARBA00023034"/>
    </source>
</evidence>
<dbReference type="Proteomes" id="UP000054047">
    <property type="component" value="Unassembled WGS sequence"/>
</dbReference>
<keyword evidence="6" id="KW-0735">Signal-anchor</keyword>
<dbReference type="EMBL" id="KN787750">
    <property type="protein sequence ID" value="KIH43242.1"/>
    <property type="molecule type" value="Genomic_DNA"/>
</dbReference>
<evidence type="ECO:0000256" key="4">
    <source>
        <dbReference type="ARBA" id="ARBA00022679"/>
    </source>
</evidence>
<keyword evidence="11" id="KW-1185">Reference proteome</keyword>
<evidence type="ECO:0000256" key="6">
    <source>
        <dbReference type="ARBA" id="ARBA00022968"/>
    </source>
</evidence>
<reference evidence="10 11" key="1">
    <citation type="submission" date="2013-12" db="EMBL/GenBank/DDBJ databases">
        <title>Draft genome of the parsitic nematode Ancylostoma duodenale.</title>
        <authorList>
            <person name="Mitreva M."/>
        </authorList>
    </citation>
    <scope>NUCLEOTIDE SEQUENCE [LARGE SCALE GENOMIC DNA]</scope>
    <source>
        <strain evidence="10 11">Zhejiang</strain>
    </source>
</reference>
<keyword evidence="5" id="KW-0812">Transmembrane</keyword>
<evidence type="ECO:0000256" key="2">
    <source>
        <dbReference type="ARBA" id="ARBA00008661"/>
    </source>
</evidence>
<name>A0A0C2C0V0_9BILA</name>
<keyword evidence="7" id="KW-1133">Transmembrane helix</keyword>
<dbReference type="InterPro" id="IPR002659">
    <property type="entry name" value="Glyco_trans_31"/>
</dbReference>
<dbReference type="OrthoDB" id="5888321at2759"/>
<sequence>MKRNRCSTSLYEFTTMVQQLAELRYLASSCENVKAVVKLDDDVGWNVKRTAQFIKNNLTANEIYCARRANHTPIYGKGSKW</sequence>
<evidence type="ECO:0000256" key="5">
    <source>
        <dbReference type="ARBA" id="ARBA00022692"/>
    </source>
</evidence>
<evidence type="ECO:0000256" key="9">
    <source>
        <dbReference type="ARBA" id="ARBA00023136"/>
    </source>
</evidence>
<evidence type="ECO:0008006" key="12">
    <source>
        <dbReference type="Google" id="ProtNLM"/>
    </source>
</evidence>
<keyword evidence="9" id="KW-0472">Membrane</keyword>
<organism evidence="10 11">
    <name type="scientific">Ancylostoma duodenale</name>
    <dbReference type="NCBI Taxonomy" id="51022"/>
    <lineage>
        <taxon>Eukaryota</taxon>
        <taxon>Metazoa</taxon>
        <taxon>Ecdysozoa</taxon>
        <taxon>Nematoda</taxon>
        <taxon>Chromadorea</taxon>
        <taxon>Rhabditida</taxon>
        <taxon>Rhabditina</taxon>
        <taxon>Rhabditomorpha</taxon>
        <taxon>Strongyloidea</taxon>
        <taxon>Ancylostomatidae</taxon>
        <taxon>Ancylostomatinae</taxon>
        <taxon>Ancylostoma</taxon>
    </lineage>
</organism>
<dbReference type="GO" id="GO:0016758">
    <property type="term" value="F:hexosyltransferase activity"/>
    <property type="evidence" value="ECO:0007669"/>
    <property type="project" value="InterPro"/>
</dbReference>
<evidence type="ECO:0000256" key="7">
    <source>
        <dbReference type="ARBA" id="ARBA00022989"/>
    </source>
</evidence>
<gene>
    <name evidence="10" type="ORF">ANCDUO_26757</name>
</gene>
<evidence type="ECO:0000313" key="10">
    <source>
        <dbReference type="EMBL" id="KIH43242.1"/>
    </source>
</evidence>
<keyword evidence="3" id="KW-0328">Glycosyltransferase</keyword>
<dbReference type="AlphaFoldDB" id="A0A0C2C0V0"/>
<keyword evidence="8" id="KW-0333">Golgi apparatus</keyword>
<dbReference type="GO" id="GO:0000139">
    <property type="term" value="C:Golgi membrane"/>
    <property type="evidence" value="ECO:0007669"/>
    <property type="project" value="UniProtKB-SubCell"/>
</dbReference>
<evidence type="ECO:0000256" key="3">
    <source>
        <dbReference type="ARBA" id="ARBA00022676"/>
    </source>
</evidence>
<protein>
    <recommendedName>
        <fullName evidence="12">Hexosyltransferase</fullName>
    </recommendedName>
</protein>
<comment type="subcellular location">
    <subcellularLocation>
        <location evidence="1">Golgi apparatus membrane</location>
        <topology evidence="1">Single-pass type II membrane protein</topology>
    </subcellularLocation>
</comment>
<keyword evidence="4" id="KW-0808">Transferase</keyword>
<evidence type="ECO:0000313" key="11">
    <source>
        <dbReference type="Proteomes" id="UP000054047"/>
    </source>
</evidence>